<dbReference type="EMBL" id="JYDS01000341">
    <property type="protein sequence ID" value="KRZ12414.1"/>
    <property type="molecule type" value="Genomic_DNA"/>
</dbReference>
<evidence type="ECO:0000313" key="2">
    <source>
        <dbReference type="EMBL" id="KRZ35950.1"/>
    </source>
</evidence>
<comment type="caution">
    <text evidence="2">The sequence shown here is derived from an EMBL/GenBank/DDBJ whole genome shotgun (WGS) entry which is preliminary data.</text>
</comment>
<keyword evidence="3" id="KW-1185">Reference proteome</keyword>
<name>A0A0V1JLW7_TRIPS</name>
<evidence type="ECO:0000313" key="4">
    <source>
        <dbReference type="Proteomes" id="UP000054826"/>
    </source>
</evidence>
<organism evidence="2 4">
    <name type="scientific">Trichinella pseudospiralis</name>
    <name type="common">Parasitic roundworm</name>
    <dbReference type="NCBI Taxonomy" id="6337"/>
    <lineage>
        <taxon>Eukaryota</taxon>
        <taxon>Metazoa</taxon>
        <taxon>Ecdysozoa</taxon>
        <taxon>Nematoda</taxon>
        <taxon>Enoplea</taxon>
        <taxon>Dorylaimia</taxon>
        <taxon>Trichinellida</taxon>
        <taxon>Trichinellidae</taxon>
        <taxon>Trichinella</taxon>
    </lineage>
</organism>
<sequence>MKFSLRFTNTVIFSCLGIFMPDIGRKGFVVSKKKLEVWKRVDTGKYLSQLTSVEKLCVTHGYLE</sequence>
<proteinExistence type="predicted"/>
<accession>A0A0V1JLW7</accession>
<evidence type="ECO:0000313" key="1">
    <source>
        <dbReference type="EMBL" id="KRZ12414.1"/>
    </source>
</evidence>
<evidence type="ECO:0000313" key="3">
    <source>
        <dbReference type="Proteomes" id="UP000054805"/>
    </source>
</evidence>
<dbReference type="Proteomes" id="UP000054805">
    <property type="component" value="Unassembled WGS sequence"/>
</dbReference>
<dbReference type="AlphaFoldDB" id="A0A0V1JLW7"/>
<dbReference type="Proteomes" id="UP000054826">
    <property type="component" value="Unassembled WGS sequence"/>
</dbReference>
<reference evidence="3 4" key="1">
    <citation type="submission" date="2015-01" db="EMBL/GenBank/DDBJ databases">
        <title>Evolution of Trichinella species and genotypes.</title>
        <authorList>
            <person name="Korhonen P.K."/>
            <person name="Edoardo P."/>
            <person name="Giuseppe L.R."/>
            <person name="Gasser R.B."/>
        </authorList>
    </citation>
    <scope>NUCLEOTIDE SEQUENCE [LARGE SCALE GENOMIC DNA]</scope>
    <source>
        <strain evidence="2">ISS176</strain>
        <strain evidence="1">ISS588</strain>
    </source>
</reference>
<gene>
    <name evidence="1" type="ORF">T4B_15573</name>
    <name evidence="2" type="ORF">T4C_9835</name>
</gene>
<dbReference type="EMBL" id="JYDV01000081">
    <property type="protein sequence ID" value="KRZ35950.1"/>
    <property type="molecule type" value="Genomic_DNA"/>
</dbReference>
<protein>
    <submittedName>
        <fullName evidence="2">Uncharacterized protein</fullName>
    </submittedName>
</protein>